<evidence type="ECO:0000256" key="7">
    <source>
        <dbReference type="ARBA" id="ARBA00049203"/>
    </source>
</evidence>
<evidence type="ECO:0000256" key="1">
    <source>
        <dbReference type="ARBA" id="ARBA00008645"/>
    </source>
</evidence>
<organism evidence="11 12">
    <name type="scientific">Malassezia pachydermatis</name>
    <dbReference type="NCBI Taxonomy" id="77020"/>
    <lineage>
        <taxon>Eukaryota</taxon>
        <taxon>Fungi</taxon>
        <taxon>Dikarya</taxon>
        <taxon>Basidiomycota</taxon>
        <taxon>Ustilaginomycotina</taxon>
        <taxon>Malasseziomycetes</taxon>
        <taxon>Malasseziales</taxon>
        <taxon>Malasseziaceae</taxon>
        <taxon>Malassezia</taxon>
    </lineage>
</organism>
<dbReference type="GO" id="GO:0120516">
    <property type="term" value="F:diacylglycerol lipase activity"/>
    <property type="evidence" value="ECO:0007669"/>
    <property type="project" value="RHEA"/>
</dbReference>
<feature type="active site" evidence="9">
    <location>
        <position position="173"/>
    </location>
</feature>
<evidence type="ECO:0000256" key="6">
    <source>
        <dbReference type="ARBA" id="ARBA00048461"/>
    </source>
</evidence>
<feature type="active site" evidence="9">
    <location>
        <position position="145"/>
    </location>
</feature>
<dbReference type="AlphaFoldDB" id="A0A0M8MU91"/>
<comment type="function">
    <text evidence="8">Demethylates proteins that have been reversibly carboxymethylated.</text>
</comment>
<dbReference type="InterPro" id="IPR016812">
    <property type="entry name" value="PPase_methylesterase_euk"/>
</dbReference>
<dbReference type="InterPro" id="IPR029058">
    <property type="entry name" value="AB_hydrolase_fold"/>
</dbReference>
<dbReference type="EC" id="3.1.1.-" evidence="8"/>
<dbReference type="RefSeq" id="XP_017992086.1">
    <property type="nucleotide sequence ID" value="XM_018138671.1"/>
</dbReference>
<dbReference type="OrthoDB" id="194865at2759"/>
<comment type="caution">
    <text evidence="11">The sequence shown here is derived from an EMBL/GenBank/DDBJ whole genome shotgun (WGS) entry which is preliminary data.</text>
</comment>
<name>A0A0M8MU91_9BASI</name>
<evidence type="ECO:0000256" key="9">
    <source>
        <dbReference type="PIRSR" id="PIRSR022950-1"/>
    </source>
</evidence>
<dbReference type="PIRSF" id="PIRSF022950">
    <property type="entry name" value="PPase_methylesterase_euk"/>
    <property type="match status" value="1"/>
</dbReference>
<protein>
    <recommendedName>
        <fullName evidence="2 8">Protein phosphatase methylesterase 1</fullName>
        <shortName evidence="8">PME-1</shortName>
        <ecNumber evidence="8">3.1.1.-</ecNumber>
    </recommendedName>
</protein>
<evidence type="ECO:0000256" key="5">
    <source>
        <dbReference type="ARBA" id="ARBA00047591"/>
    </source>
</evidence>
<dbReference type="Gene3D" id="3.40.50.1820">
    <property type="entry name" value="alpha/beta hydrolase"/>
    <property type="match status" value="1"/>
</dbReference>
<gene>
    <name evidence="11" type="ORF">Malapachy_4219</name>
</gene>
<evidence type="ECO:0000256" key="4">
    <source>
        <dbReference type="ARBA" id="ARBA00022801"/>
    </source>
</evidence>
<dbReference type="Pfam" id="PF12697">
    <property type="entry name" value="Abhydrolase_6"/>
    <property type="match status" value="1"/>
</dbReference>
<evidence type="ECO:0000256" key="3">
    <source>
        <dbReference type="ARBA" id="ARBA00022487"/>
    </source>
</evidence>
<dbReference type="GeneID" id="28730547"/>
<evidence type="ECO:0000313" key="11">
    <source>
        <dbReference type="EMBL" id="KOS14454.1"/>
    </source>
</evidence>
<dbReference type="PANTHER" id="PTHR14189:SF0">
    <property type="entry name" value="PROTEIN PHOSPHATASE METHYLESTERASE 1"/>
    <property type="match status" value="1"/>
</dbReference>
<comment type="catalytic activity">
    <reaction evidence="5">
        <text>a diacylglycerol + H2O = a monoacylglycerol + a fatty acid + H(+)</text>
        <dbReference type="Rhea" id="RHEA:32731"/>
        <dbReference type="ChEBI" id="CHEBI:15377"/>
        <dbReference type="ChEBI" id="CHEBI:15378"/>
        <dbReference type="ChEBI" id="CHEBI:17408"/>
        <dbReference type="ChEBI" id="CHEBI:18035"/>
        <dbReference type="ChEBI" id="CHEBI:28868"/>
    </reaction>
</comment>
<comment type="similarity">
    <text evidence="1 8">Belongs to the AB hydrolase superfamily.</text>
</comment>
<dbReference type="SUPFAM" id="SSF53474">
    <property type="entry name" value="alpha/beta-Hydrolases"/>
    <property type="match status" value="1"/>
</dbReference>
<reference evidence="11 12" key="1">
    <citation type="submission" date="2015-07" db="EMBL/GenBank/DDBJ databases">
        <title>Draft Genome Sequence of Malassezia furfur CBS1878 and Malassezia pachydermatis CBS1879.</title>
        <authorList>
            <person name="Triana S."/>
            <person name="Ohm R."/>
            <person name="Gonzalez A."/>
            <person name="DeCock H."/>
            <person name="Restrepo S."/>
            <person name="Celis A."/>
        </authorList>
    </citation>
    <scope>NUCLEOTIDE SEQUENCE [LARGE SCALE GENOMIC DNA]</scope>
    <source>
        <strain evidence="11 12">CBS 1879</strain>
    </source>
</reference>
<comment type="catalytic activity">
    <reaction evidence="6">
        <text>a monoacylglycerol + H2O = glycerol + a fatty acid + H(+)</text>
        <dbReference type="Rhea" id="RHEA:15245"/>
        <dbReference type="ChEBI" id="CHEBI:15377"/>
        <dbReference type="ChEBI" id="CHEBI:15378"/>
        <dbReference type="ChEBI" id="CHEBI:17408"/>
        <dbReference type="ChEBI" id="CHEBI:17754"/>
        <dbReference type="ChEBI" id="CHEBI:28868"/>
    </reaction>
</comment>
<feature type="domain" description="AB hydrolase-1" evidence="10">
    <location>
        <begin position="62"/>
        <end position="309"/>
    </location>
</feature>
<dbReference type="InterPro" id="IPR000073">
    <property type="entry name" value="AB_hydrolase_1"/>
</dbReference>
<keyword evidence="3 8" id="KW-0719">Serine esterase</keyword>
<proteinExistence type="inferred from homology"/>
<dbReference type="PANTHER" id="PTHR14189">
    <property type="entry name" value="PROTEIN PHOSPHATASE METHYLESTERASE-1 RELATED"/>
    <property type="match status" value="1"/>
</dbReference>
<sequence>MVPPAKAPAAFSPLKSDDCFAMALELDIPCTPTSDVEHTKTATVRAYYTPPKGGLSHDKTVFVCHHGAGFGALSYALMARHITELTQGSVGILAYDCRGHGRSKFPSDIVRDMSREALSRDLVTVLLTMFPEEATRPAFILVGHSMGGAIVVDAAHALESHLDVHVNGVVMIDIVEGTSLRLLPDMGVLVRQRPEGFSTLESAIQWHVRSRTIHNADSARRSVPSLVHEVRGHSAFPWRWNADLIATEPFWHGWFTDLSSRFLSCRAARLLILAETDNLDQPLMIGQMQGKYQLVVSPHAGHCVQEDMPYSTAETLVQFWKRNDRLPPGLRRVGQS</sequence>
<evidence type="ECO:0000313" key="12">
    <source>
        <dbReference type="Proteomes" id="UP000037751"/>
    </source>
</evidence>
<dbReference type="Proteomes" id="UP000037751">
    <property type="component" value="Unassembled WGS sequence"/>
</dbReference>
<dbReference type="GO" id="GO:0051723">
    <property type="term" value="F:protein methylesterase activity"/>
    <property type="evidence" value="ECO:0007669"/>
    <property type="project" value="UniProtKB-EC"/>
</dbReference>
<keyword evidence="12" id="KW-1185">Reference proteome</keyword>
<evidence type="ECO:0000259" key="10">
    <source>
        <dbReference type="Pfam" id="PF12697"/>
    </source>
</evidence>
<comment type="catalytic activity">
    <reaction evidence="7">
        <text>[phosphatase 2A protein]-C-terminal L-leucine methyl ester + H2O = [phosphatase 2A protein]-C-terminal L-leucine + methanol + H(+)</text>
        <dbReference type="Rhea" id="RHEA:48548"/>
        <dbReference type="Rhea" id="RHEA-COMP:12134"/>
        <dbReference type="Rhea" id="RHEA-COMP:12135"/>
        <dbReference type="ChEBI" id="CHEBI:15377"/>
        <dbReference type="ChEBI" id="CHEBI:15378"/>
        <dbReference type="ChEBI" id="CHEBI:17790"/>
        <dbReference type="ChEBI" id="CHEBI:90516"/>
        <dbReference type="ChEBI" id="CHEBI:90517"/>
        <dbReference type="EC" id="3.1.1.89"/>
    </reaction>
</comment>
<accession>A0A0M8MU91</accession>
<dbReference type="GO" id="GO:0047372">
    <property type="term" value="F:monoacylglycerol lipase activity"/>
    <property type="evidence" value="ECO:0007669"/>
    <property type="project" value="RHEA"/>
</dbReference>
<feature type="active site" evidence="9">
    <location>
        <position position="302"/>
    </location>
</feature>
<dbReference type="EMBL" id="LGAV01000004">
    <property type="protein sequence ID" value="KOS14454.1"/>
    <property type="molecule type" value="Genomic_DNA"/>
</dbReference>
<evidence type="ECO:0000256" key="8">
    <source>
        <dbReference type="PIRNR" id="PIRNR022950"/>
    </source>
</evidence>
<dbReference type="STRING" id="77020.A0A0M8MU91"/>
<evidence type="ECO:0000256" key="2">
    <source>
        <dbReference type="ARBA" id="ARBA00020672"/>
    </source>
</evidence>
<keyword evidence="4 8" id="KW-0378">Hydrolase</keyword>
<dbReference type="VEuPathDB" id="FungiDB:Malapachy_4219"/>